<dbReference type="Gene3D" id="3.40.50.10490">
    <property type="entry name" value="Glucose-6-phosphate isomerase like protein, domain 1"/>
    <property type="match status" value="1"/>
</dbReference>
<evidence type="ECO:0000313" key="4">
    <source>
        <dbReference type="Proteomes" id="UP000004893"/>
    </source>
</evidence>
<keyword evidence="4" id="KW-1185">Reference proteome</keyword>
<dbReference type="PANTHER" id="PTHR43443:SF1">
    <property type="entry name" value="3-HEXULOSE-6-PHOSPHATE ISOMERASE"/>
    <property type="match status" value="1"/>
</dbReference>
<reference evidence="3" key="1">
    <citation type="submission" date="2009-02" db="EMBL/GenBank/DDBJ databases">
        <authorList>
            <person name="Fulton L."/>
            <person name="Clifton S."/>
            <person name="Fulton B."/>
            <person name="Xu J."/>
            <person name="Minx P."/>
            <person name="Pepin K.H."/>
            <person name="Johnson M."/>
            <person name="Bhonagiri V."/>
            <person name="Nash W.E."/>
            <person name="Mardis E.R."/>
            <person name="Wilson R.K."/>
        </authorList>
    </citation>
    <scope>NUCLEOTIDE SEQUENCE [LARGE SCALE GENOMIC DNA]</scope>
    <source>
        <strain evidence="3">DSM 15053</strain>
    </source>
</reference>
<dbReference type="eggNOG" id="COG0794">
    <property type="taxonomic scope" value="Bacteria"/>
</dbReference>
<dbReference type="InterPro" id="IPR017552">
    <property type="entry name" value="PHI/rmpB"/>
</dbReference>
<dbReference type="PANTHER" id="PTHR43443">
    <property type="entry name" value="3-HEXULOSE-6-PHOSPHATE ISOMERASE"/>
    <property type="match status" value="1"/>
</dbReference>
<dbReference type="STRING" id="553973.CLOHYLEM_07426"/>
<evidence type="ECO:0000313" key="3">
    <source>
        <dbReference type="EMBL" id="EEG72423.1"/>
    </source>
</evidence>
<dbReference type="InterPro" id="IPR046348">
    <property type="entry name" value="SIS_dom_sf"/>
</dbReference>
<protein>
    <submittedName>
        <fullName evidence="3">6-phospho 3-hexuloisomerase</fullName>
    </submittedName>
</protein>
<dbReference type="EMBL" id="ABYI02000041">
    <property type="protein sequence ID" value="EEG72423.1"/>
    <property type="molecule type" value="Genomic_DNA"/>
</dbReference>
<feature type="domain" description="SIS" evidence="2">
    <location>
        <begin position="35"/>
        <end position="179"/>
    </location>
</feature>
<dbReference type="GO" id="GO:1901135">
    <property type="term" value="P:carbohydrate derivative metabolic process"/>
    <property type="evidence" value="ECO:0007669"/>
    <property type="project" value="InterPro"/>
</dbReference>
<accession>C0C5N9</accession>
<name>C0C5N9_9FIRM</name>
<dbReference type="GO" id="GO:0016853">
    <property type="term" value="F:isomerase activity"/>
    <property type="evidence" value="ECO:0007669"/>
    <property type="project" value="UniProtKB-KW"/>
</dbReference>
<dbReference type="CDD" id="cd05005">
    <property type="entry name" value="SIS_PHI"/>
    <property type="match status" value="1"/>
</dbReference>
<dbReference type="SUPFAM" id="SSF53697">
    <property type="entry name" value="SIS domain"/>
    <property type="match status" value="1"/>
</dbReference>
<dbReference type="PROSITE" id="PS51464">
    <property type="entry name" value="SIS"/>
    <property type="match status" value="1"/>
</dbReference>
<dbReference type="AlphaFoldDB" id="C0C5N9"/>
<reference evidence="3" key="2">
    <citation type="submission" date="2013-06" db="EMBL/GenBank/DDBJ databases">
        <title>Draft genome sequence of Clostridium hylemonae (DSM 15053).</title>
        <authorList>
            <person name="Sudarsanam P."/>
            <person name="Ley R."/>
            <person name="Guruge J."/>
            <person name="Turnbaugh P.J."/>
            <person name="Mahowald M."/>
            <person name="Liep D."/>
            <person name="Gordon J."/>
        </authorList>
    </citation>
    <scope>NUCLEOTIDE SEQUENCE</scope>
    <source>
        <strain evidence="3">DSM 15053</strain>
    </source>
</reference>
<comment type="similarity">
    <text evidence="1">Belongs to the SIS family. PHI subfamily.</text>
</comment>
<comment type="caution">
    <text evidence="3">The sequence shown here is derived from an EMBL/GenBank/DDBJ whole genome shotgun (WGS) entry which is preliminary data.</text>
</comment>
<organism evidence="3 4">
    <name type="scientific">[Clostridium] hylemonae DSM 15053</name>
    <dbReference type="NCBI Taxonomy" id="553973"/>
    <lineage>
        <taxon>Bacteria</taxon>
        <taxon>Bacillati</taxon>
        <taxon>Bacillota</taxon>
        <taxon>Clostridia</taxon>
        <taxon>Lachnospirales</taxon>
        <taxon>Lachnospiraceae</taxon>
    </lineage>
</organism>
<dbReference type="NCBIfam" id="TIGR03127">
    <property type="entry name" value="RuMP_HxlB"/>
    <property type="match status" value="1"/>
</dbReference>
<evidence type="ECO:0000256" key="1">
    <source>
        <dbReference type="ARBA" id="ARBA00009235"/>
    </source>
</evidence>
<gene>
    <name evidence="3" type="ORF">CLOHYLEM_07426</name>
</gene>
<proteinExistence type="inferred from homology"/>
<dbReference type="InterPro" id="IPR001347">
    <property type="entry name" value="SIS_dom"/>
</dbReference>
<dbReference type="Proteomes" id="UP000004893">
    <property type="component" value="Unassembled WGS sequence"/>
</dbReference>
<evidence type="ECO:0000259" key="2">
    <source>
        <dbReference type="PROSITE" id="PS51464"/>
    </source>
</evidence>
<dbReference type="Pfam" id="PF01380">
    <property type="entry name" value="SIS"/>
    <property type="match status" value="1"/>
</dbReference>
<sequence>MLEVSEEKYKELYKTILLEHEKVFEKQDLTELQQFMEHIKTAGRVFLMGVGREGIAARAFAMRLMHLGKEVHWIWDDTTPGMAAGDLFIAVNGSGKIGHIHYVTERAKESGAAVAVVTGGPKEKTPALADCVLFVPACVYNGTDDRAVPSVQPMGNLFEQHLFLLFDIIIIQLEEEMQLTHAQMEARHRNVE</sequence>
<dbReference type="GO" id="GO:0097367">
    <property type="term" value="F:carbohydrate derivative binding"/>
    <property type="evidence" value="ECO:0007669"/>
    <property type="project" value="InterPro"/>
</dbReference>
<dbReference type="HOGENOM" id="CLU_094236_1_1_9"/>